<dbReference type="Gene3D" id="1.25.40.10">
    <property type="entry name" value="Tetratricopeptide repeat domain"/>
    <property type="match status" value="1"/>
</dbReference>
<evidence type="ECO:0000313" key="2">
    <source>
        <dbReference type="Proteomes" id="UP000467841"/>
    </source>
</evidence>
<organism evidence="1 2">
    <name type="scientific">Microthlaspi erraticum</name>
    <dbReference type="NCBI Taxonomy" id="1685480"/>
    <lineage>
        <taxon>Eukaryota</taxon>
        <taxon>Viridiplantae</taxon>
        <taxon>Streptophyta</taxon>
        <taxon>Embryophyta</taxon>
        <taxon>Tracheophyta</taxon>
        <taxon>Spermatophyta</taxon>
        <taxon>Magnoliopsida</taxon>
        <taxon>eudicotyledons</taxon>
        <taxon>Gunneridae</taxon>
        <taxon>Pentapetalae</taxon>
        <taxon>rosids</taxon>
        <taxon>malvids</taxon>
        <taxon>Brassicales</taxon>
        <taxon>Brassicaceae</taxon>
        <taxon>Coluteocarpeae</taxon>
        <taxon>Microthlaspi</taxon>
    </lineage>
</organism>
<sequence>MIEAGLSPNLYTFTSSILGHTRKHDKDAASLVLKEMVDHTCGGRYEDLIFGFCEIGNMEIANKLLDQMLKEEETPSDYLFIVDAVLTEV</sequence>
<reference evidence="1" key="1">
    <citation type="submission" date="2020-01" db="EMBL/GenBank/DDBJ databases">
        <authorList>
            <person name="Mishra B."/>
        </authorList>
    </citation>
    <scope>NUCLEOTIDE SEQUENCE [LARGE SCALE GENOMIC DNA]</scope>
</reference>
<dbReference type="InterPro" id="IPR011990">
    <property type="entry name" value="TPR-like_helical_dom_sf"/>
</dbReference>
<keyword evidence="2" id="KW-1185">Reference proteome</keyword>
<name>A0A6D2I4H1_9BRAS</name>
<accession>A0A6D2I4H1</accession>
<dbReference type="EMBL" id="CACVBM020000643">
    <property type="protein sequence ID" value="CAA7021708.1"/>
    <property type="molecule type" value="Genomic_DNA"/>
</dbReference>
<proteinExistence type="predicted"/>
<gene>
    <name evidence="1" type="ORF">MERR_LOCUS8943</name>
</gene>
<dbReference type="AlphaFoldDB" id="A0A6D2I4H1"/>
<evidence type="ECO:0008006" key="3">
    <source>
        <dbReference type="Google" id="ProtNLM"/>
    </source>
</evidence>
<comment type="caution">
    <text evidence="1">The sequence shown here is derived from an EMBL/GenBank/DDBJ whole genome shotgun (WGS) entry which is preliminary data.</text>
</comment>
<dbReference type="Proteomes" id="UP000467841">
    <property type="component" value="Unassembled WGS sequence"/>
</dbReference>
<evidence type="ECO:0000313" key="1">
    <source>
        <dbReference type="EMBL" id="CAA7021708.1"/>
    </source>
</evidence>
<protein>
    <recommendedName>
        <fullName evidence="3">Pentatricopeptide repeat-containing protein</fullName>
    </recommendedName>
</protein>
<dbReference type="OrthoDB" id="1031825at2759"/>